<dbReference type="InterPro" id="IPR006059">
    <property type="entry name" value="SBP"/>
</dbReference>
<keyword evidence="6" id="KW-1185">Reference proteome</keyword>
<dbReference type="PROSITE" id="PS51257">
    <property type="entry name" value="PROKAR_LIPOPROTEIN"/>
    <property type="match status" value="1"/>
</dbReference>
<dbReference type="PANTHER" id="PTHR43649">
    <property type="entry name" value="ARABINOSE-BINDING PROTEIN-RELATED"/>
    <property type="match status" value="1"/>
</dbReference>
<organism evidence="5 6">
    <name type="scientific">Lentzea alba</name>
    <dbReference type="NCBI Taxonomy" id="2714351"/>
    <lineage>
        <taxon>Bacteria</taxon>
        <taxon>Bacillati</taxon>
        <taxon>Actinomycetota</taxon>
        <taxon>Actinomycetes</taxon>
        <taxon>Pseudonocardiales</taxon>
        <taxon>Pseudonocardiaceae</taxon>
        <taxon>Lentzea</taxon>
    </lineage>
</organism>
<dbReference type="Gene3D" id="3.40.190.10">
    <property type="entry name" value="Periplasmic binding protein-like II"/>
    <property type="match status" value="1"/>
</dbReference>
<evidence type="ECO:0000313" key="6">
    <source>
        <dbReference type="Proteomes" id="UP000481360"/>
    </source>
</evidence>
<dbReference type="InterPro" id="IPR050490">
    <property type="entry name" value="Bact_solute-bd_prot1"/>
</dbReference>
<dbReference type="EMBL" id="JAAMPJ010000013">
    <property type="protein sequence ID" value="NGY64676.1"/>
    <property type="molecule type" value="Genomic_DNA"/>
</dbReference>
<evidence type="ECO:0000313" key="5">
    <source>
        <dbReference type="EMBL" id="NGY64676.1"/>
    </source>
</evidence>
<evidence type="ECO:0000256" key="1">
    <source>
        <dbReference type="ARBA" id="ARBA00004196"/>
    </source>
</evidence>
<protein>
    <submittedName>
        <fullName evidence="5">Extracellular solute-binding protein</fullName>
    </submittedName>
</protein>
<comment type="similarity">
    <text evidence="2">Belongs to the bacterial solute-binding protein 1 family.</text>
</comment>
<dbReference type="Proteomes" id="UP000481360">
    <property type="component" value="Unassembled WGS sequence"/>
</dbReference>
<accession>A0A7C9VZI2</accession>
<evidence type="ECO:0000256" key="4">
    <source>
        <dbReference type="ARBA" id="ARBA00022729"/>
    </source>
</evidence>
<dbReference type="Pfam" id="PF13416">
    <property type="entry name" value="SBP_bac_8"/>
    <property type="match status" value="1"/>
</dbReference>
<dbReference type="AlphaFoldDB" id="A0A7C9VZI2"/>
<reference evidence="5 6" key="1">
    <citation type="submission" date="2020-03" db="EMBL/GenBank/DDBJ databases">
        <title>Isolation and identification of active actinomycetes.</title>
        <authorList>
            <person name="Sun X."/>
        </authorList>
    </citation>
    <scope>NUCLEOTIDE SEQUENCE [LARGE SCALE GENOMIC DNA]</scope>
    <source>
        <strain evidence="5 6">NEAU-D13</strain>
    </source>
</reference>
<comment type="caution">
    <text evidence="5">The sequence shown here is derived from an EMBL/GenBank/DDBJ whole genome shotgun (WGS) entry which is preliminary data.</text>
</comment>
<gene>
    <name evidence="5" type="ORF">G7043_37770</name>
</gene>
<dbReference type="GO" id="GO:0030313">
    <property type="term" value="C:cell envelope"/>
    <property type="evidence" value="ECO:0007669"/>
    <property type="project" value="UniProtKB-SubCell"/>
</dbReference>
<sequence>MDRRGFLGLVGAGVLATTIGGTVTACSSPSAPQTGSALGGGELAGVLPTHVPVDFVKPDLAGVNGSPAGYLKYPAQLVEAIKDKPGTGGQLTAMTPSFWPVPPGLGQNAYYDAVNAKLGATIKFEQVSGNDYQQKLSAMMAAKQVPEIVVMPSFTIPARFTEGVGTVFTDLTDFLKGDEARKYPMLANIPTDNWLGCAFNKRLYGVPFPGSPFPETMFYRKDIFEQLGVAPPKSAAEFEQLCKKITDPAAKRWALGDIFRSMVRMFGGKGDWSRDSSGKLVNQLETEAYVEAVKFTRSLCAAGYAHPDYVAGALSGTSKHKELFASGQMLIVQDGVGAWKEALAAQRPSNPKFDMAAMPLFNHDGGKPTYPISTPTSMITMFRKDLPKERIEELLRITNFAASPIGTQEYHLVNYGTDGTHSTRDAKGEPQLNDLGRKEITLTYGFFAGPPPIVTNPAYPDFVKASHAWYADTYAHQIKPLEFGLKVDEPAEYSKLPQEFQDKTFDIIYGRTPVEDVTKLADEWRRKGGDKLREFHTKVLADAGR</sequence>
<comment type="subcellular location">
    <subcellularLocation>
        <location evidence="1">Cell envelope</location>
    </subcellularLocation>
</comment>
<name>A0A7C9VZI2_9PSEU</name>
<dbReference type="SUPFAM" id="SSF53850">
    <property type="entry name" value="Periplasmic binding protein-like II"/>
    <property type="match status" value="1"/>
</dbReference>
<keyword evidence="4" id="KW-0732">Signal</keyword>
<evidence type="ECO:0000256" key="3">
    <source>
        <dbReference type="ARBA" id="ARBA00022448"/>
    </source>
</evidence>
<proteinExistence type="inferred from homology"/>
<evidence type="ECO:0000256" key="2">
    <source>
        <dbReference type="ARBA" id="ARBA00008520"/>
    </source>
</evidence>
<keyword evidence="3" id="KW-0813">Transport</keyword>
<dbReference type="PANTHER" id="PTHR43649:SF31">
    <property type="entry name" value="SN-GLYCEROL-3-PHOSPHATE-BINDING PERIPLASMIC PROTEIN UGPB"/>
    <property type="match status" value="1"/>
</dbReference>